<sequence>MSALTSIEKRILSYLKDQEVGATVTSQSLAKALNYGGTKMYKKLVRAINYLESIGELEQTKRGHYRLNAKTAKTVVGTYRANAQGFGFVTYAEGEPEFFVPRGRALNAMQGDTVEVEVLKLANPQTGKGSEVQVLRVLERAVNQLVGEFVAYPSEVRQERQALGYVLPQGDY</sequence>
<evidence type="ECO:0000256" key="2">
    <source>
        <dbReference type="ARBA" id="ARBA00022801"/>
    </source>
</evidence>
<organism evidence="5 6">
    <name type="scientific">Abiotrophia defectiva</name>
    <name type="common">Streptococcus defectivus</name>
    <dbReference type="NCBI Taxonomy" id="46125"/>
    <lineage>
        <taxon>Bacteria</taxon>
        <taxon>Bacillati</taxon>
        <taxon>Bacillota</taxon>
        <taxon>Bacilli</taxon>
        <taxon>Lactobacillales</taxon>
        <taxon>Aerococcaceae</taxon>
        <taxon>Abiotrophia</taxon>
    </lineage>
</organism>
<dbReference type="InterPro" id="IPR012340">
    <property type="entry name" value="NA-bd_OB-fold"/>
</dbReference>
<evidence type="ECO:0000313" key="5">
    <source>
        <dbReference type="EMBL" id="MBF0934876.1"/>
    </source>
</evidence>
<dbReference type="EMBL" id="JABZFV010000082">
    <property type="protein sequence ID" value="MBF0934876.1"/>
    <property type="molecule type" value="Genomic_DNA"/>
</dbReference>
<dbReference type="Proteomes" id="UP000757900">
    <property type="component" value="Unassembled WGS sequence"/>
</dbReference>
<evidence type="ECO:0000256" key="1">
    <source>
        <dbReference type="ARBA" id="ARBA00022722"/>
    </source>
</evidence>
<accession>A0A929MSF4</accession>
<dbReference type="SUPFAM" id="SSF50249">
    <property type="entry name" value="Nucleic acid-binding proteins"/>
    <property type="match status" value="1"/>
</dbReference>
<comment type="caution">
    <text evidence="5">The sequence shown here is derived from an EMBL/GenBank/DDBJ whole genome shotgun (WGS) entry which is preliminary data.</text>
</comment>
<dbReference type="GO" id="GO:0004527">
    <property type="term" value="F:exonuclease activity"/>
    <property type="evidence" value="ECO:0007669"/>
    <property type="project" value="UniProtKB-KW"/>
</dbReference>
<dbReference type="Pfam" id="PF08206">
    <property type="entry name" value="OB_RNB"/>
    <property type="match status" value="1"/>
</dbReference>
<dbReference type="Gene3D" id="2.40.50.140">
    <property type="entry name" value="Nucleic acid-binding proteins"/>
    <property type="match status" value="1"/>
</dbReference>
<feature type="domain" description="Ribonuclease B N-terminal OB" evidence="4">
    <location>
        <begin position="77"/>
        <end position="133"/>
    </location>
</feature>
<dbReference type="AlphaFoldDB" id="A0A929MSF4"/>
<evidence type="ECO:0000313" key="6">
    <source>
        <dbReference type="Proteomes" id="UP000757900"/>
    </source>
</evidence>
<evidence type="ECO:0000259" key="4">
    <source>
        <dbReference type="Pfam" id="PF08206"/>
    </source>
</evidence>
<keyword evidence="2" id="KW-0378">Hydrolase</keyword>
<protein>
    <submittedName>
        <fullName evidence="5">Ribonuclease R</fullName>
    </submittedName>
</protein>
<gene>
    <name evidence="5" type="ORF">HXK00_04425</name>
</gene>
<keyword evidence="3" id="KW-0269">Exonuclease</keyword>
<keyword evidence="1" id="KW-0540">Nuclease</keyword>
<name>A0A929MSF4_ABIDE</name>
<feature type="non-terminal residue" evidence="5">
    <location>
        <position position="172"/>
    </location>
</feature>
<proteinExistence type="predicted"/>
<evidence type="ECO:0000256" key="3">
    <source>
        <dbReference type="ARBA" id="ARBA00022839"/>
    </source>
</evidence>
<reference evidence="5" key="1">
    <citation type="submission" date="2020-04" db="EMBL/GenBank/DDBJ databases">
        <title>Deep metagenomics examines the oral microbiome during advanced dental caries in children, revealing novel taxa and co-occurrences with host molecules.</title>
        <authorList>
            <person name="Baker J.L."/>
            <person name="Morton J.T."/>
            <person name="Dinis M."/>
            <person name="Alvarez R."/>
            <person name="Tran N.C."/>
            <person name="Knight R."/>
            <person name="Edlund A."/>
        </authorList>
    </citation>
    <scope>NUCLEOTIDE SEQUENCE</scope>
    <source>
        <strain evidence="5">JCVI_23_bin.16</strain>
    </source>
</reference>
<dbReference type="InterPro" id="IPR013223">
    <property type="entry name" value="RNase_B_OB_dom"/>
</dbReference>